<organism evidence="1 2">
    <name type="scientific">Streptomyces rubradiris</name>
    <name type="common">Streptomyces achromogenes subsp. rubradiris</name>
    <dbReference type="NCBI Taxonomy" id="285531"/>
    <lineage>
        <taxon>Bacteria</taxon>
        <taxon>Bacillati</taxon>
        <taxon>Actinomycetota</taxon>
        <taxon>Actinomycetes</taxon>
        <taxon>Kitasatosporales</taxon>
        <taxon>Streptomycetaceae</taxon>
        <taxon>Streptomyces</taxon>
    </lineage>
</organism>
<comment type="caution">
    <text evidence="1">The sequence shown here is derived from an EMBL/GenBank/DDBJ whole genome shotgun (WGS) entry which is preliminary data.</text>
</comment>
<name>A0ABQ3R3H8_STRRR</name>
<gene>
    <name evidence="1" type="ORF">Srubr_02380</name>
</gene>
<evidence type="ECO:0000313" key="2">
    <source>
        <dbReference type="Proteomes" id="UP000646738"/>
    </source>
</evidence>
<protein>
    <submittedName>
        <fullName evidence="1">Uncharacterized protein</fullName>
    </submittedName>
</protein>
<proteinExistence type="predicted"/>
<sequence length="68" mass="7343">MTIRYAVGTTEHTAEVLTGGMTLIDHLERLDPRNRSGGELATFILAGGSEIALRDSAIIAIERHPTEP</sequence>
<dbReference type="RefSeq" id="WP_189999681.1">
    <property type="nucleotide sequence ID" value="NZ_BNCB01000032.1"/>
</dbReference>
<reference evidence="2" key="1">
    <citation type="submission" date="2023-07" db="EMBL/GenBank/DDBJ databases">
        <title>Whole genome shotgun sequence of Streptomyces achromogenes subsp. rubradiris NBRC 14000.</title>
        <authorList>
            <person name="Komaki H."/>
            <person name="Tamura T."/>
        </authorList>
    </citation>
    <scope>NUCLEOTIDE SEQUENCE [LARGE SCALE GENOMIC DNA]</scope>
    <source>
        <strain evidence="2">NBRC 14000</strain>
    </source>
</reference>
<accession>A0ABQ3R3H8</accession>
<evidence type="ECO:0000313" key="1">
    <source>
        <dbReference type="EMBL" id="GHI50392.1"/>
    </source>
</evidence>
<keyword evidence="2" id="KW-1185">Reference proteome</keyword>
<dbReference type="EMBL" id="BNEA01000001">
    <property type="protein sequence ID" value="GHI50392.1"/>
    <property type="molecule type" value="Genomic_DNA"/>
</dbReference>
<dbReference type="Proteomes" id="UP000646738">
    <property type="component" value="Unassembled WGS sequence"/>
</dbReference>